<protein>
    <submittedName>
        <fullName evidence="2">Putative tail synthesis protein</fullName>
    </submittedName>
</protein>
<dbReference type="Pfam" id="PF05069">
    <property type="entry name" value="Phage_tail_S"/>
    <property type="match status" value="1"/>
</dbReference>
<proteinExistence type="predicted"/>
<evidence type="ECO:0000256" key="1">
    <source>
        <dbReference type="SAM" id="MobiDB-lite"/>
    </source>
</evidence>
<organism evidence="2">
    <name type="scientific">Histophilus somni</name>
    <name type="common">Haemophilus somnus</name>
    <dbReference type="NCBI Taxonomy" id="731"/>
    <lineage>
        <taxon>Bacteria</taxon>
        <taxon>Pseudomonadati</taxon>
        <taxon>Pseudomonadota</taxon>
        <taxon>Gammaproteobacteria</taxon>
        <taxon>Pasteurellales</taxon>
        <taxon>Pasteurellaceae</taxon>
        <taxon>Histophilus</taxon>
    </lineage>
</organism>
<dbReference type="NCBIfam" id="TIGR01635">
    <property type="entry name" value="tail_comp_S"/>
    <property type="match status" value="1"/>
</dbReference>
<name>Q48287_HISSO</name>
<dbReference type="AlphaFoldDB" id="Q48287"/>
<sequence>MDEMLQVKTAFERLLKNVSPKRLRLLYQQIGRELARSQRKRIKAQQNPDGSAYQPRKQKVRSKKGRIKTQAMFKKITQARHMKLRRQKDGIELGFSGNTAYIATIHQYGLRARVERHKEHKVQYAKRELLGFTEQDKEMIEAFVIKALSENID</sequence>
<feature type="compositionally biased region" description="Basic residues" evidence="1">
    <location>
        <begin position="56"/>
        <end position="67"/>
    </location>
</feature>
<accession>Q48287</accession>
<reference evidence="2" key="1">
    <citation type="thesis" date="1996" institute="V. I. D. O." country="University of Saskatchewan">
        <authorList>
            <person name="Pontarollo R.A."/>
        </authorList>
    </citation>
    <scope>NUCLEOTIDE SEQUENCE</scope>
    <source>
        <strain evidence="2">HS25</strain>
    </source>
</reference>
<dbReference type="RefSeq" id="WP_075321610.1">
    <property type="nucleotide sequence ID" value="NZ_LQFO01000057.1"/>
</dbReference>
<reference evidence="2" key="2">
    <citation type="journal article" date="1997" name="J. Bacteriol.">
        <title>Cloning and characterization of bacteriophage-like DNA from Haemophilus somnus homologous to phages P2 and HP1.</title>
        <authorList>
            <person name="Pontarollo R.A."/>
            <person name="Rioux C.R."/>
            <person name="Potter A.A."/>
        </authorList>
    </citation>
    <scope>NUCLEOTIDE SEQUENCE</scope>
    <source>
        <strain evidence="2">HS25</strain>
    </source>
</reference>
<dbReference type="InterPro" id="IPR006522">
    <property type="entry name" value="Phage_virion_morphogenesis"/>
</dbReference>
<evidence type="ECO:0000313" key="2">
    <source>
        <dbReference type="EMBL" id="AAC45165.1"/>
    </source>
</evidence>
<dbReference type="EMBL" id="U28154">
    <property type="protein sequence ID" value="AAC45165.1"/>
    <property type="molecule type" value="Genomic_DNA"/>
</dbReference>
<feature type="region of interest" description="Disordered" evidence="1">
    <location>
        <begin position="37"/>
        <end position="67"/>
    </location>
</feature>